<dbReference type="Gene3D" id="3.40.140.10">
    <property type="entry name" value="Cytidine Deaminase, domain 2"/>
    <property type="match status" value="1"/>
</dbReference>
<dbReference type="AlphaFoldDB" id="A0A5B8MXC5"/>
<dbReference type="PROSITE" id="PS51747">
    <property type="entry name" value="CYT_DCMP_DEAMINASES_2"/>
    <property type="match status" value="1"/>
</dbReference>
<name>A0A5B8MXC5_9CHLO</name>
<protein>
    <submittedName>
        <fullName evidence="2">Cytidine deaminase-like protein</fullName>
    </submittedName>
</protein>
<dbReference type="InterPro" id="IPR016193">
    <property type="entry name" value="Cytidine_deaminase-like"/>
</dbReference>
<dbReference type="EMBL" id="CP031046">
    <property type="protein sequence ID" value="QDZ24345.1"/>
    <property type="molecule type" value="Genomic_DNA"/>
</dbReference>
<dbReference type="CDD" id="cd01285">
    <property type="entry name" value="nucleoside_deaminase"/>
    <property type="match status" value="1"/>
</dbReference>
<reference evidence="2 3" key="1">
    <citation type="submission" date="2018-07" db="EMBL/GenBank/DDBJ databases">
        <title>The complete nuclear genome of the prasinophyte Chloropicon primus (CCMP1205).</title>
        <authorList>
            <person name="Pombert J.-F."/>
            <person name="Otis C."/>
            <person name="Turmel M."/>
            <person name="Lemieux C."/>
        </authorList>
    </citation>
    <scope>NUCLEOTIDE SEQUENCE [LARGE SCALE GENOMIC DNA]</scope>
    <source>
        <strain evidence="2 3">CCMP1205</strain>
    </source>
</reference>
<evidence type="ECO:0000313" key="3">
    <source>
        <dbReference type="Proteomes" id="UP000316726"/>
    </source>
</evidence>
<evidence type="ECO:0000313" key="2">
    <source>
        <dbReference type="EMBL" id="QDZ24345.1"/>
    </source>
</evidence>
<sequence>MEFGVAMPDWAEGEQKKLPEYLKTLEERMRVVHRFARLNVEHDTGGPFAAGVFELKTGRVVSIGVNRVVPGRCSTAHAEVMAIALAQKRLGVHDLGGEGLPDHQLVVNWLPCCMCFGATLWSGVTSLAIAGSDGSLEEITGFDEGPRIDNAKELAKRGIEFFDNILKDEAIDTFKLFRDSGRLVYNGRGGGACIPVPADAP</sequence>
<dbReference type="SUPFAM" id="SSF53927">
    <property type="entry name" value="Cytidine deaminase-like"/>
    <property type="match status" value="1"/>
</dbReference>
<dbReference type="Pfam" id="PF00383">
    <property type="entry name" value="dCMP_cyt_deam_1"/>
    <property type="match status" value="1"/>
</dbReference>
<gene>
    <name evidence="2" type="ORF">A3770_13p68630</name>
</gene>
<dbReference type="GO" id="GO:0003824">
    <property type="term" value="F:catalytic activity"/>
    <property type="evidence" value="ECO:0007669"/>
    <property type="project" value="InterPro"/>
</dbReference>
<keyword evidence="3" id="KW-1185">Reference proteome</keyword>
<evidence type="ECO:0000259" key="1">
    <source>
        <dbReference type="PROSITE" id="PS51747"/>
    </source>
</evidence>
<feature type="domain" description="CMP/dCMP-type deaminase" evidence="1">
    <location>
        <begin position="23"/>
        <end position="143"/>
    </location>
</feature>
<dbReference type="STRING" id="1764295.A0A5B8MXC5"/>
<dbReference type="OrthoDB" id="408702at2759"/>
<proteinExistence type="predicted"/>
<dbReference type="InterPro" id="IPR002125">
    <property type="entry name" value="CMP_dCMP_dom"/>
</dbReference>
<accession>A0A5B8MXC5</accession>
<organism evidence="2 3">
    <name type="scientific">Chloropicon primus</name>
    <dbReference type="NCBI Taxonomy" id="1764295"/>
    <lineage>
        <taxon>Eukaryota</taxon>
        <taxon>Viridiplantae</taxon>
        <taxon>Chlorophyta</taxon>
        <taxon>Chloropicophyceae</taxon>
        <taxon>Chloropicales</taxon>
        <taxon>Chloropicaceae</taxon>
        <taxon>Chloropicon</taxon>
    </lineage>
</organism>
<dbReference type="Proteomes" id="UP000316726">
    <property type="component" value="Chromosome 13"/>
</dbReference>